<reference evidence="1 2" key="1">
    <citation type="submission" date="2017-11" db="EMBL/GenBank/DDBJ databases">
        <title>Genome sequence of the bacterial symbiont EPR9N from a vent mussel Bathymodiolus thermophilus.</title>
        <authorList>
            <person name="Won Y.-J."/>
        </authorList>
    </citation>
    <scope>NUCLEOTIDE SEQUENCE [LARGE SCALE GENOMIC DNA]</scope>
    <source>
        <strain evidence="1 2">EPR9N</strain>
    </source>
</reference>
<dbReference type="Proteomes" id="UP000278334">
    <property type="component" value="Chromosome"/>
</dbReference>
<gene>
    <name evidence="1" type="ORF">MS2017_2137</name>
</gene>
<dbReference type="RefSeq" id="WP_122952169.1">
    <property type="nucleotide sequence ID" value="NZ_CP024634.1"/>
</dbReference>
<evidence type="ECO:0000313" key="2">
    <source>
        <dbReference type="Proteomes" id="UP000278334"/>
    </source>
</evidence>
<organism evidence="1 2">
    <name type="scientific">Bathymodiolus thermophilus thioautotrophic gill symbiont</name>
    <dbReference type="NCBI Taxonomy" id="2360"/>
    <lineage>
        <taxon>Bacteria</taxon>
        <taxon>Pseudomonadati</taxon>
        <taxon>Pseudomonadota</taxon>
        <taxon>Gammaproteobacteria</taxon>
        <taxon>sulfur-oxidizing symbionts</taxon>
    </lineage>
</organism>
<evidence type="ECO:0008006" key="3">
    <source>
        <dbReference type="Google" id="ProtNLM"/>
    </source>
</evidence>
<dbReference type="EMBL" id="CP024634">
    <property type="protein sequence ID" value="AYQ57789.1"/>
    <property type="molecule type" value="Genomic_DNA"/>
</dbReference>
<evidence type="ECO:0000313" key="1">
    <source>
        <dbReference type="EMBL" id="AYQ57789.1"/>
    </source>
</evidence>
<sequence length="202" mass="22678" precursor="true">MKKHFISIFVLILLLTGCSTTPLTKQQLSKVQTVAIVNSFPKHPSYSLIGTTVFQNEISYIGGEDYRAELSNMFVKYFTQKGYKNIAVYNNKKEAKGDLIIMLEPAELNVPGVYGNVGYGIYQKSFFGISGDPLTYIEMNASAELRSGEEFNTHFHNSIPTSFKKLTKKWNDLSDSKKDAIRGKIKKSMKKSVKSAMHDLGL</sequence>
<dbReference type="KEGG" id="bthg:MS2017_2137"/>
<accession>A0A3G3IQ19</accession>
<protein>
    <recommendedName>
        <fullName evidence="3">DUF4136 domain-containing protein</fullName>
    </recommendedName>
</protein>
<dbReference type="AlphaFoldDB" id="A0A3G3IQ19"/>
<name>A0A3G3IQ19_9GAMM</name>
<dbReference type="PROSITE" id="PS51257">
    <property type="entry name" value="PROKAR_LIPOPROTEIN"/>
    <property type="match status" value="1"/>
</dbReference>
<proteinExistence type="predicted"/>